<dbReference type="SUPFAM" id="SSF54285">
    <property type="entry name" value="MoaD/ThiS"/>
    <property type="match status" value="1"/>
</dbReference>
<accession>A0A0S6UEI3</accession>
<name>A0A0S6UEI3_NEOTH</name>
<dbReference type="InterPro" id="IPR012675">
    <property type="entry name" value="Beta-grasp_dom_sf"/>
</dbReference>
<organism evidence="1">
    <name type="scientific">Moorella thermoacetica Y72</name>
    <dbReference type="NCBI Taxonomy" id="1325331"/>
    <lineage>
        <taxon>Bacteria</taxon>
        <taxon>Bacillati</taxon>
        <taxon>Bacillota</taxon>
        <taxon>Clostridia</taxon>
        <taxon>Neomoorellales</taxon>
        <taxon>Neomoorellaceae</taxon>
        <taxon>Neomoorella</taxon>
    </lineage>
</organism>
<dbReference type="GeneID" id="45616198"/>
<proteinExistence type="predicted"/>
<dbReference type="RefSeq" id="WP_011391702.1">
    <property type="nucleotide sequence ID" value="NZ_DF238840.1"/>
</dbReference>
<dbReference type="AlphaFoldDB" id="A0A0S6UEI3"/>
<protein>
    <submittedName>
        <fullName evidence="1">Predicted drug exporters of the RND superfamily</fullName>
    </submittedName>
</protein>
<dbReference type="EMBL" id="DF238840">
    <property type="protein sequence ID" value="GAF25929.1"/>
    <property type="molecule type" value="Genomic_DNA"/>
</dbReference>
<dbReference type="Gene3D" id="3.10.20.30">
    <property type="match status" value="1"/>
</dbReference>
<dbReference type="Proteomes" id="UP000063718">
    <property type="component" value="Unassembled WGS sequence"/>
</dbReference>
<reference evidence="1" key="1">
    <citation type="journal article" date="2014" name="Gene">
        <title>Genome-guided analysis of transformation efficiency and carbon dioxide assimilation by Moorella thermoacetica Y72.</title>
        <authorList>
            <person name="Tsukahara K."/>
            <person name="Kita A."/>
            <person name="Nakashimada Y."/>
            <person name="Hoshino T."/>
            <person name="Murakami K."/>
        </authorList>
    </citation>
    <scope>NUCLEOTIDE SEQUENCE [LARGE SCALE GENOMIC DNA]</scope>
    <source>
        <strain evidence="1">Y72</strain>
    </source>
</reference>
<gene>
    <name evidence="1" type="ORF">MTY_1266</name>
</gene>
<sequence length="93" mass="10181">MTTIKVQYFGVPRLLTGKARDVFSFPGDGVTLEAILARIGEAYGPQVLRECRRYLIVAHDPHTGRQHRVSPGAEGCLLSNGWTLQFITPITGG</sequence>
<dbReference type="InterPro" id="IPR016155">
    <property type="entry name" value="Mopterin_synth/thiamin_S_b"/>
</dbReference>
<evidence type="ECO:0000313" key="1">
    <source>
        <dbReference type="EMBL" id="GAF25929.1"/>
    </source>
</evidence>